<reference evidence="1 2" key="1">
    <citation type="submission" date="2024-05" db="EMBL/GenBank/DDBJ databases">
        <title>Genome sequencing and assembly of Indian major carp, Cirrhinus mrigala (Hamilton, 1822).</title>
        <authorList>
            <person name="Mohindra V."/>
            <person name="Chowdhury L.M."/>
            <person name="Lal K."/>
            <person name="Jena J.K."/>
        </authorList>
    </citation>
    <scope>NUCLEOTIDE SEQUENCE [LARGE SCALE GENOMIC DNA]</scope>
    <source>
        <strain evidence="1">CM1030</strain>
        <tissue evidence="1">Blood</tissue>
    </source>
</reference>
<proteinExistence type="predicted"/>
<evidence type="ECO:0000313" key="2">
    <source>
        <dbReference type="Proteomes" id="UP001529510"/>
    </source>
</evidence>
<feature type="non-terminal residue" evidence="1">
    <location>
        <position position="55"/>
    </location>
</feature>
<dbReference type="Proteomes" id="UP001529510">
    <property type="component" value="Unassembled WGS sequence"/>
</dbReference>
<dbReference type="AlphaFoldDB" id="A0ABD0Q0R7"/>
<comment type="caution">
    <text evidence="1">The sequence shown here is derived from an EMBL/GenBank/DDBJ whole genome shotgun (WGS) entry which is preliminary data.</text>
</comment>
<protein>
    <submittedName>
        <fullName evidence="1">Uncharacterized protein</fullName>
    </submittedName>
</protein>
<sequence length="55" mass="6221">NSTIEVMEEKEKEVMTLDDEETFGRFYSCLSPTALSSSVLLVEEEDFSIIQSDTP</sequence>
<evidence type="ECO:0000313" key="1">
    <source>
        <dbReference type="EMBL" id="KAL0179782.1"/>
    </source>
</evidence>
<keyword evidence="2" id="KW-1185">Reference proteome</keyword>
<name>A0ABD0Q0R7_CIRMR</name>
<dbReference type="EMBL" id="JAMKFB020000012">
    <property type="protein sequence ID" value="KAL0179782.1"/>
    <property type="molecule type" value="Genomic_DNA"/>
</dbReference>
<accession>A0ABD0Q0R7</accession>
<organism evidence="1 2">
    <name type="scientific">Cirrhinus mrigala</name>
    <name type="common">Mrigala</name>
    <dbReference type="NCBI Taxonomy" id="683832"/>
    <lineage>
        <taxon>Eukaryota</taxon>
        <taxon>Metazoa</taxon>
        <taxon>Chordata</taxon>
        <taxon>Craniata</taxon>
        <taxon>Vertebrata</taxon>
        <taxon>Euteleostomi</taxon>
        <taxon>Actinopterygii</taxon>
        <taxon>Neopterygii</taxon>
        <taxon>Teleostei</taxon>
        <taxon>Ostariophysi</taxon>
        <taxon>Cypriniformes</taxon>
        <taxon>Cyprinidae</taxon>
        <taxon>Labeoninae</taxon>
        <taxon>Labeonini</taxon>
        <taxon>Cirrhinus</taxon>
    </lineage>
</organism>
<gene>
    <name evidence="1" type="ORF">M9458_025224</name>
</gene>
<feature type="non-terminal residue" evidence="1">
    <location>
        <position position="1"/>
    </location>
</feature>